<dbReference type="InterPro" id="IPR039733">
    <property type="entry name" value="NTAQ1"/>
</dbReference>
<reference evidence="11" key="1">
    <citation type="submission" date="2023-07" db="EMBL/GenBank/DDBJ databases">
        <authorList>
            <person name="Stuckert A."/>
        </authorList>
    </citation>
    <scope>NUCLEOTIDE SEQUENCE</scope>
</reference>
<evidence type="ECO:0000256" key="5">
    <source>
        <dbReference type="ARBA" id="ARBA00021247"/>
    </source>
</evidence>
<dbReference type="Proteomes" id="UP001176940">
    <property type="component" value="Unassembled WGS sequence"/>
</dbReference>
<dbReference type="Pfam" id="PF09764">
    <property type="entry name" value="Nt_Gln_amidase"/>
    <property type="match status" value="1"/>
</dbReference>
<dbReference type="InterPro" id="IPR037132">
    <property type="entry name" value="N_Gln_amidohydro_ab_roll_sf"/>
</dbReference>
<evidence type="ECO:0000256" key="6">
    <source>
        <dbReference type="ARBA" id="ARBA00022801"/>
    </source>
</evidence>
<comment type="similarity">
    <text evidence="2 8">Belongs to the NTAQ1 family.</text>
</comment>
<feature type="compositionally biased region" description="Polar residues" evidence="9">
    <location>
        <begin position="170"/>
        <end position="194"/>
    </location>
</feature>
<evidence type="ECO:0000256" key="8">
    <source>
        <dbReference type="RuleBase" id="RU367082"/>
    </source>
</evidence>
<dbReference type="EMBL" id="CAUEEQ010000858">
    <property type="protein sequence ID" value="CAJ0918125.1"/>
    <property type="molecule type" value="Genomic_DNA"/>
</dbReference>
<keyword evidence="6 8" id="KW-0378">Hydrolase</keyword>
<organism evidence="11 12">
    <name type="scientific">Ranitomeya imitator</name>
    <name type="common">mimic poison frog</name>
    <dbReference type="NCBI Taxonomy" id="111125"/>
    <lineage>
        <taxon>Eukaryota</taxon>
        <taxon>Metazoa</taxon>
        <taxon>Chordata</taxon>
        <taxon>Craniata</taxon>
        <taxon>Vertebrata</taxon>
        <taxon>Euteleostomi</taxon>
        <taxon>Amphibia</taxon>
        <taxon>Batrachia</taxon>
        <taxon>Anura</taxon>
        <taxon>Neobatrachia</taxon>
        <taxon>Hyloidea</taxon>
        <taxon>Dendrobatidae</taxon>
        <taxon>Dendrobatinae</taxon>
        <taxon>Ranitomeya</taxon>
    </lineage>
</organism>
<comment type="function">
    <text evidence="1">Mediates the side-chain deamidation of N-terminal glutamine residues to glutamate, an important step in N-end rule pathway of protein degradation. Conversion of the resulting N-terminal glutamine to glutamate renders the protein susceptible to arginylation, polyubiquitination and degradation as specified by the N-end rule. Does not act on substrates with internal or C-terminal glutamine and does not act on non-glutamine residues in any position. Does not deaminate acetylated N-terminal glutamine. With the exception of proline, all tested second-position residues on substrate peptides do not greatly influence the activity. In contrast, a proline at position 2, virtually abolishes deamidation of N-terminal glutamine.</text>
</comment>
<sequence>MQAAASPPPVLADRRDCCYTSCYCEENVWKLCESIRERTPGALPECYTVFLSNDHRMIPIWRQKCGDGEDPVIWDYHVILLHDAGSDGQRVVYDLDTVLPFPCPCDAYIKEALRSDDLIRKDFRRKTSRPLLNPSTEFAITTSSGKQFQILTALTLKQMRRRRAAAHAGGSTSRQHATSGLPSDVQSRGKSPVTSPDLGVAVKEALWRRGTAGDPQRRCNTPASILEKGRDTGTTKTGNLYTVKDNARIPPGSTSWRQWTQIRNDSVPSSIP</sequence>
<evidence type="ECO:0000259" key="10">
    <source>
        <dbReference type="Pfam" id="PF09764"/>
    </source>
</evidence>
<dbReference type="InterPro" id="IPR023128">
    <property type="entry name" value="Prot_N_Gln_amidohydro_ab_roll"/>
</dbReference>
<feature type="domain" description="Protein N-terminal glutamine amidohydrolase alpha beta roll" evidence="10">
    <location>
        <begin position="19"/>
        <end position="126"/>
    </location>
</feature>
<accession>A0ABN9KS17</accession>
<evidence type="ECO:0000313" key="11">
    <source>
        <dbReference type="EMBL" id="CAJ0918125.1"/>
    </source>
</evidence>
<comment type="caution">
    <text evidence="11">The sequence shown here is derived from an EMBL/GenBank/DDBJ whole genome shotgun (WGS) entry which is preliminary data.</text>
</comment>
<evidence type="ECO:0000256" key="9">
    <source>
        <dbReference type="SAM" id="MobiDB-lite"/>
    </source>
</evidence>
<evidence type="ECO:0000313" key="12">
    <source>
        <dbReference type="Proteomes" id="UP001176940"/>
    </source>
</evidence>
<gene>
    <name evidence="11" type="ORF">RIMI_LOCUS693453</name>
</gene>
<evidence type="ECO:0000256" key="4">
    <source>
        <dbReference type="ARBA" id="ARBA00012718"/>
    </source>
</evidence>
<feature type="region of interest" description="Disordered" evidence="9">
    <location>
        <begin position="161"/>
        <end position="238"/>
    </location>
</feature>
<protein>
    <recommendedName>
        <fullName evidence="5 8">Protein N-terminal glutamine amidohydrolase</fullName>
        <ecNumber evidence="4 8">3.5.1.122</ecNumber>
    </recommendedName>
    <alternativeName>
        <fullName evidence="8">Protein NH2-terminal glutamine deamidase</fullName>
    </alternativeName>
</protein>
<dbReference type="PANTHER" id="PTHR13035:SF0">
    <property type="entry name" value="PROTEIN N-TERMINAL GLUTAMINE AMIDOHYDROLASE"/>
    <property type="match status" value="1"/>
</dbReference>
<comment type="subunit">
    <text evidence="3 8">Monomer.</text>
</comment>
<proteinExistence type="inferred from homology"/>
<dbReference type="EC" id="3.5.1.122" evidence="4 8"/>
<keyword evidence="12" id="KW-1185">Reference proteome</keyword>
<dbReference type="PANTHER" id="PTHR13035">
    <property type="entry name" value="PROTEIN N-TERMINAL GLUTAMINE AMIDOHYDROLASE"/>
    <property type="match status" value="1"/>
</dbReference>
<evidence type="ECO:0000256" key="1">
    <source>
        <dbReference type="ARBA" id="ARBA00002022"/>
    </source>
</evidence>
<evidence type="ECO:0000256" key="7">
    <source>
        <dbReference type="ARBA" id="ARBA00048768"/>
    </source>
</evidence>
<name>A0ABN9KS17_9NEOB</name>
<comment type="catalytic activity">
    <reaction evidence="7 8">
        <text>N-terminal L-glutaminyl-[protein] + H2O = N-terminal L-glutamyl-[protein] + NH4(+)</text>
        <dbReference type="Rhea" id="RHEA:50680"/>
        <dbReference type="Rhea" id="RHEA-COMP:12668"/>
        <dbReference type="Rhea" id="RHEA-COMP:12777"/>
        <dbReference type="ChEBI" id="CHEBI:15377"/>
        <dbReference type="ChEBI" id="CHEBI:28938"/>
        <dbReference type="ChEBI" id="CHEBI:64721"/>
        <dbReference type="ChEBI" id="CHEBI:64722"/>
        <dbReference type="EC" id="3.5.1.122"/>
    </reaction>
</comment>
<evidence type="ECO:0000256" key="2">
    <source>
        <dbReference type="ARBA" id="ARBA00008985"/>
    </source>
</evidence>
<dbReference type="Gene3D" id="3.10.620.10">
    <property type="entry name" value="Protein N-terminal glutamine amidohydrolase, alpha beta roll"/>
    <property type="match status" value="1"/>
</dbReference>
<evidence type="ECO:0000256" key="3">
    <source>
        <dbReference type="ARBA" id="ARBA00011245"/>
    </source>
</evidence>